<name>A0A2U9TAX2_9GAMM</name>
<dbReference type="UniPathway" id="UPA00186">
    <property type="reaction ID" value="UER00284"/>
</dbReference>
<dbReference type="PRINTS" id="PR01179">
    <property type="entry name" value="ODADCRBXLASE"/>
</dbReference>
<evidence type="ECO:0000256" key="6">
    <source>
        <dbReference type="ARBA" id="ARBA00022793"/>
    </source>
</evidence>
<sequence length="641" mass="70513">MSPSLSRWSPDQARKTYSIPHWAEGYFDVDDAGRISVRPRRDGGPSVALATLVDEARGNGAKLPLLLRFPDILGDRLGRLQGAFAQAMADWNYPGGYTAVYPIKVNQHHGVAGTLASHHGEGFGLEAGSKPELMAVMALSRPGGLIVCNGYKDREYIRLALIGRKLGLDTWIVIEKPSELPLVMAEAEALGVQPGIGVRMRLASLGAGKWQNSGGDKAKFGLSPRQVLDLWKSLRDAGMTDCLGLLHFHMGSQISNVRDIASGMREAVRYFVELSVLGANVRYMDVGGGLGIDYEGTRSRSYCSINYGASQYAGTIVQPLAEACEEYGLSAPRIVTECGRAMTAHHAVLIANVSEVEQAPEGRVPEPHDDEPAVIRHLREIHEELGQRPAVELFHEAQHHHSEGLSLYALGQIDLVHRARIDDLFYAIAHAVRAQLNPGEKSHQAVLDELNQRLVDKYFVNFSVFESMPDIWAIQQVFPIVPIERLDEVPSRRGVIADLTCDSDGRIDTYVENETLNTSMPLHALQHGQSYRLGFFLVGAYQEILGDIHNLFGDTDAVEMRVDGEDPRGYRLTQQRRGDTTDVMLDYVGYRLDALREAYRNRVADAHLPADESARLVEALEAGLTGYTYLDDGGAAVGRAI</sequence>
<comment type="cofactor">
    <cofactor evidence="1 12 13">
        <name>pyridoxal 5'-phosphate</name>
        <dbReference type="ChEBI" id="CHEBI:597326"/>
    </cofactor>
</comment>
<evidence type="ECO:0000259" key="17">
    <source>
        <dbReference type="Pfam" id="PF17944"/>
    </source>
</evidence>
<dbReference type="InterPro" id="IPR029066">
    <property type="entry name" value="PLP-binding_barrel"/>
</dbReference>
<dbReference type="PANTHER" id="PTHR43295:SF9">
    <property type="entry name" value="BIOSYNTHETIC ARGININE DECARBOXYLASE"/>
    <property type="match status" value="1"/>
</dbReference>
<dbReference type="GO" id="GO:0008792">
    <property type="term" value="F:arginine decarboxylase activity"/>
    <property type="evidence" value="ECO:0007669"/>
    <property type="project" value="UniProtKB-UniRule"/>
</dbReference>
<evidence type="ECO:0000313" key="19">
    <source>
        <dbReference type="Proteomes" id="UP000249447"/>
    </source>
</evidence>
<dbReference type="AlphaFoldDB" id="A0A2U9TAX2"/>
<dbReference type="SUPFAM" id="SSF50621">
    <property type="entry name" value="Alanine racemase C-terminal domain-like"/>
    <property type="match status" value="1"/>
</dbReference>
<comment type="similarity">
    <text evidence="4 12">Belongs to the Orn/Lys/Arg decarboxylase class-II family. SpeA subfamily.</text>
</comment>
<evidence type="ECO:0000256" key="12">
    <source>
        <dbReference type="HAMAP-Rule" id="MF_01417"/>
    </source>
</evidence>
<dbReference type="Pfam" id="PF02784">
    <property type="entry name" value="Orn_Arg_deC_N"/>
    <property type="match status" value="1"/>
</dbReference>
<dbReference type="NCBIfam" id="NF003763">
    <property type="entry name" value="PRK05354.1"/>
    <property type="match status" value="1"/>
</dbReference>
<accession>A0A2U9TAX2</accession>
<evidence type="ECO:0000256" key="8">
    <source>
        <dbReference type="ARBA" id="ARBA00022898"/>
    </source>
</evidence>
<keyword evidence="5 12" id="KW-0479">Metal-binding</keyword>
<evidence type="ECO:0000256" key="9">
    <source>
        <dbReference type="ARBA" id="ARBA00023066"/>
    </source>
</evidence>
<reference evidence="18 19" key="1">
    <citation type="submission" date="2018-05" db="EMBL/GenBank/DDBJ databases">
        <title>The complete genome of Lysobacter maris HZ9B, a marine bacterium antagonistic against terrestrial plant pathogens.</title>
        <authorList>
            <person name="Zhang X.-Q."/>
        </authorList>
    </citation>
    <scope>NUCLEOTIDE SEQUENCE [LARGE SCALE GENOMIC DNA]</scope>
    <source>
        <strain evidence="18 19">HZ9B</strain>
    </source>
</reference>
<keyword evidence="19" id="KW-1185">Reference proteome</keyword>
<feature type="domain" description="Arginine decarboxylase C-terminal helical" evidence="17">
    <location>
        <begin position="583"/>
        <end position="630"/>
    </location>
</feature>
<feature type="domain" description="Arginine decarboxylase helical bundle" evidence="16">
    <location>
        <begin position="369"/>
        <end position="451"/>
    </location>
</feature>
<dbReference type="Gene3D" id="1.10.287.3440">
    <property type="match status" value="1"/>
</dbReference>
<evidence type="ECO:0000256" key="3">
    <source>
        <dbReference type="ARBA" id="ARBA00002257"/>
    </source>
</evidence>
<dbReference type="InterPro" id="IPR002985">
    <property type="entry name" value="Arg_decrbxlase"/>
</dbReference>
<dbReference type="Gene3D" id="1.20.58.930">
    <property type="match status" value="1"/>
</dbReference>
<dbReference type="Gene3D" id="2.40.37.10">
    <property type="entry name" value="Lyase, Ornithine Decarboxylase, Chain A, domain 1"/>
    <property type="match status" value="1"/>
</dbReference>
<gene>
    <name evidence="12" type="primary">speA</name>
    <name evidence="18" type="ORF">C9I47_3088</name>
</gene>
<dbReference type="GO" id="GO:0006527">
    <property type="term" value="P:L-arginine catabolic process"/>
    <property type="evidence" value="ECO:0007669"/>
    <property type="project" value="InterPro"/>
</dbReference>
<keyword evidence="10 12" id="KW-0620">Polyamine biosynthesis</keyword>
<keyword evidence="11 12" id="KW-0456">Lyase</keyword>
<comment type="pathway">
    <text evidence="12">Amine and polyamine biosynthesis; agmatine biosynthesis; agmatine from L-arginine: step 1/1.</text>
</comment>
<dbReference type="FunFam" id="3.20.20.10:FF:000001">
    <property type="entry name" value="Biosynthetic arginine decarboxylase"/>
    <property type="match status" value="1"/>
</dbReference>
<evidence type="ECO:0000256" key="7">
    <source>
        <dbReference type="ARBA" id="ARBA00022842"/>
    </source>
</evidence>
<dbReference type="Pfam" id="PF17810">
    <property type="entry name" value="Arg_decarb_HB"/>
    <property type="match status" value="1"/>
</dbReference>
<dbReference type="HAMAP" id="MF_01417">
    <property type="entry name" value="SpeA"/>
    <property type="match status" value="1"/>
</dbReference>
<evidence type="ECO:0000259" key="16">
    <source>
        <dbReference type="Pfam" id="PF17810"/>
    </source>
</evidence>
<dbReference type="InterPro" id="IPR022644">
    <property type="entry name" value="De-COase2_N"/>
</dbReference>
<dbReference type="CDD" id="cd06830">
    <property type="entry name" value="PLPDE_III_ADC"/>
    <property type="match status" value="1"/>
</dbReference>
<dbReference type="EC" id="4.1.1.19" evidence="12"/>
<feature type="domain" description="Orn/DAP/Arg decarboxylase 2 N-terminal" evidence="15">
    <location>
        <begin position="94"/>
        <end position="344"/>
    </location>
</feature>
<evidence type="ECO:0000256" key="14">
    <source>
        <dbReference type="PIRSR" id="PIRSR600183-50"/>
    </source>
</evidence>
<dbReference type="PANTHER" id="PTHR43295">
    <property type="entry name" value="ARGININE DECARBOXYLASE"/>
    <property type="match status" value="1"/>
</dbReference>
<evidence type="ECO:0000256" key="5">
    <source>
        <dbReference type="ARBA" id="ARBA00022723"/>
    </source>
</evidence>
<dbReference type="InterPro" id="IPR009006">
    <property type="entry name" value="Ala_racemase/Decarboxylase_C"/>
</dbReference>
<evidence type="ECO:0000256" key="4">
    <source>
        <dbReference type="ARBA" id="ARBA00008357"/>
    </source>
</evidence>
<dbReference type="PRINTS" id="PR01180">
    <property type="entry name" value="ARGDCRBXLASE"/>
</dbReference>
<evidence type="ECO:0000256" key="11">
    <source>
        <dbReference type="ARBA" id="ARBA00023239"/>
    </source>
</evidence>
<dbReference type="GO" id="GO:0008295">
    <property type="term" value="P:spermidine biosynthetic process"/>
    <property type="evidence" value="ECO:0007669"/>
    <property type="project" value="UniProtKB-UniRule"/>
</dbReference>
<keyword evidence="9 12" id="KW-0745">Spermidine biosynthesis</keyword>
<organism evidence="18 19">
    <name type="scientific">Marilutibacter maris</name>
    <dbReference type="NCBI Taxonomy" id="1605891"/>
    <lineage>
        <taxon>Bacteria</taxon>
        <taxon>Pseudomonadati</taxon>
        <taxon>Pseudomonadota</taxon>
        <taxon>Gammaproteobacteria</taxon>
        <taxon>Lysobacterales</taxon>
        <taxon>Lysobacteraceae</taxon>
        <taxon>Marilutibacter</taxon>
    </lineage>
</organism>
<keyword evidence="8 12" id="KW-0663">Pyridoxal phosphate</keyword>
<dbReference type="PIRSF" id="PIRSF001336">
    <property type="entry name" value="Arg_decrbxlase"/>
    <property type="match status" value="1"/>
</dbReference>
<dbReference type="NCBIfam" id="TIGR01273">
    <property type="entry name" value="speA"/>
    <property type="match status" value="1"/>
</dbReference>
<keyword evidence="7 12" id="KW-0460">Magnesium</keyword>
<proteinExistence type="inferred from homology"/>
<dbReference type="KEGG" id="lmb:C9I47_3088"/>
<dbReference type="InterPro" id="IPR000183">
    <property type="entry name" value="Orn/DAP/Arg_de-COase"/>
</dbReference>
<dbReference type="InterPro" id="IPR041128">
    <property type="entry name" value="Arg_decarbox_C"/>
</dbReference>
<feature type="active site" description="Proton donor" evidence="14">
    <location>
        <position position="501"/>
    </location>
</feature>
<dbReference type="GO" id="GO:0046872">
    <property type="term" value="F:metal ion binding"/>
    <property type="evidence" value="ECO:0007669"/>
    <property type="project" value="UniProtKB-KW"/>
</dbReference>
<protein>
    <recommendedName>
        <fullName evidence="12">Biosynthetic arginine decarboxylase</fullName>
        <shortName evidence="12">ADC</shortName>
        <ecNumber evidence="12">4.1.1.19</ecNumber>
    </recommendedName>
</protein>
<evidence type="ECO:0000313" key="18">
    <source>
        <dbReference type="EMBL" id="AWV08752.1"/>
    </source>
</evidence>
<comment type="cofactor">
    <cofactor evidence="2 12">
        <name>Mg(2+)</name>
        <dbReference type="ChEBI" id="CHEBI:18420"/>
    </cofactor>
</comment>
<comment type="caution">
    <text evidence="12">Lacks conserved residue(s) required for the propagation of feature annotation.</text>
</comment>
<keyword evidence="6 12" id="KW-0210">Decarboxylase</keyword>
<dbReference type="InterPro" id="IPR040634">
    <property type="entry name" value="Arg_decarb_HB"/>
</dbReference>
<dbReference type="SUPFAM" id="SSF51419">
    <property type="entry name" value="PLP-binding barrel"/>
    <property type="match status" value="1"/>
</dbReference>
<dbReference type="Proteomes" id="UP000249447">
    <property type="component" value="Chromosome"/>
</dbReference>
<evidence type="ECO:0000256" key="13">
    <source>
        <dbReference type="PIRSR" id="PIRSR001336-50"/>
    </source>
</evidence>
<evidence type="ECO:0000256" key="10">
    <source>
        <dbReference type="ARBA" id="ARBA00023115"/>
    </source>
</evidence>
<dbReference type="Gene3D" id="3.20.20.10">
    <property type="entry name" value="Alanine racemase"/>
    <property type="match status" value="1"/>
</dbReference>
<comment type="catalytic activity">
    <reaction evidence="12">
        <text>L-arginine + H(+) = agmatine + CO2</text>
        <dbReference type="Rhea" id="RHEA:17641"/>
        <dbReference type="ChEBI" id="CHEBI:15378"/>
        <dbReference type="ChEBI" id="CHEBI:16526"/>
        <dbReference type="ChEBI" id="CHEBI:32682"/>
        <dbReference type="ChEBI" id="CHEBI:58145"/>
        <dbReference type="EC" id="4.1.1.19"/>
    </reaction>
</comment>
<evidence type="ECO:0000256" key="2">
    <source>
        <dbReference type="ARBA" id="ARBA00001946"/>
    </source>
</evidence>
<evidence type="ECO:0000256" key="1">
    <source>
        <dbReference type="ARBA" id="ARBA00001933"/>
    </source>
</evidence>
<dbReference type="Pfam" id="PF17944">
    <property type="entry name" value="Arg_decarbox_C"/>
    <property type="match status" value="1"/>
</dbReference>
<evidence type="ECO:0000259" key="15">
    <source>
        <dbReference type="Pfam" id="PF02784"/>
    </source>
</evidence>
<dbReference type="EMBL" id="CP029843">
    <property type="protein sequence ID" value="AWV08752.1"/>
    <property type="molecule type" value="Genomic_DNA"/>
</dbReference>
<dbReference type="GO" id="GO:0033388">
    <property type="term" value="P:putrescine biosynthetic process from arginine"/>
    <property type="evidence" value="ECO:0007669"/>
    <property type="project" value="UniProtKB-ARBA"/>
</dbReference>
<feature type="modified residue" description="N6-(pyridoxal phosphate)lysine" evidence="12 13">
    <location>
        <position position="104"/>
    </location>
</feature>
<comment type="function">
    <text evidence="3 12">Catalyzes the biosynthesis of agmatine from arginine.</text>
</comment>